<dbReference type="OrthoDB" id="247637at2759"/>
<dbReference type="VEuPathDB" id="TriTrypDB:Tbg972.1.1610"/>
<reference evidence="3" key="1">
    <citation type="journal article" date="2010" name="PLoS Negl. Trop. Dis.">
        <title>The genome sequence of Trypanosoma brucei gambiense, causative agent of chronic human african trypanosomiasis.</title>
        <authorList>
            <person name="Jackson A.P."/>
            <person name="Sanders M."/>
            <person name="Berry A."/>
            <person name="McQuillan J."/>
            <person name="Aslett M.A."/>
            <person name="Quail M.A."/>
            <person name="Chukualim B."/>
            <person name="Capewell P."/>
            <person name="MacLeod A."/>
            <person name="Melville S.E."/>
            <person name="Gibson W."/>
            <person name="Barry J.D."/>
            <person name="Berriman M."/>
            <person name="Hertz-Fowler C."/>
        </authorList>
    </citation>
    <scope>NUCLEOTIDE SEQUENCE [LARGE SCALE GENOMIC DNA]</scope>
    <source>
        <strain evidence="3">MHOM/CI/86/DAL972</strain>
    </source>
</reference>
<dbReference type="EMBL" id="FN554964">
    <property type="protein sequence ID" value="CBH08985.1"/>
    <property type="molecule type" value="Genomic_DNA"/>
</dbReference>
<dbReference type="AlphaFoldDB" id="C9ZIJ3"/>
<proteinExistence type="predicted"/>
<evidence type="ECO:0000313" key="2">
    <source>
        <dbReference type="EMBL" id="CBH08985.1"/>
    </source>
</evidence>
<dbReference type="GeneID" id="23858222"/>
<feature type="compositionally biased region" description="Basic and acidic residues" evidence="1">
    <location>
        <begin position="397"/>
        <end position="430"/>
    </location>
</feature>
<feature type="compositionally biased region" description="Polar residues" evidence="1">
    <location>
        <begin position="159"/>
        <end position="169"/>
    </location>
</feature>
<accession>C9ZIJ3</accession>
<dbReference type="KEGG" id="tbg:TbgDal_I1610"/>
<feature type="region of interest" description="Disordered" evidence="1">
    <location>
        <begin position="444"/>
        <end position="517"/>
    </location>
</feature>
<feature type="compositionally biased region" description="Basic and acidic residues" evidence="1">
    <location>
        <begin position="369"/>
        <end position="378"/>
    </location>
</feature>
<feature type="compositionally biased region" description="Gly residues" evidence="1">
    <location>
        <begin position="452"/>
        <end position="463"/>
    </location>
</feature>
<feature type="region of interest" description="Disordered" evidence="1">
    <location>
        <begin position="692"/>
        <end position="715"/>
    </location>
</feature>
<feature type="region of interest" description="Disordered" evidence="1">
    <location>
        <begin position="363"/>
        <end position="430"/>
    </location>
</feature>
<protein>
    <submittedName>
        <fullName evidence="2">Uncharacterized protein</fullName>
    </submittedName>
</protein>
<organism evidence="2 3">
    <name type="scientific">Trypanosoma brucei gambiense (strain MHOM/CI/86/DAL972)</name>
    <dbReference type="NCBI Taxonomy" id="679716"/>
    <lineage>
        <taxon>Eukaryota</taxon>
        <taxon>Discoba</taxon>
        <taxon>Euglenozoa</taxon>
        <taxon>Kinetoplastea</taxon>
        <taxon>Metakinetoplastina</taxon>
        <taxon>Trypanosomatida</taxon>
        <taxon>Trypanosomatidae</taxon>
        <taxon>Trypanosoma</taxon>
    </lineage>
</organism>
<dbReference type="Proteomes" id="UP000002316">
    <property type="component" value="Chromosome 1"/>
</dbReference>
<feature type="region of interest" description="Disordered" evidence="1">
    <location>
        <begin position="194"/>
        <end position="213"/>
    </location>
</feature>
<feature type="region of interest" description="Disordered" evidence="1">
    <location>
        <begin position="148"/>
        <end position="171"/>
    </location>
</feature>
<feature type="compositionally biased region" description="Polar residues" evidence="1">
    <location>
        <begin position="262"/>
        <end position="275"/>
    </location>
</feature>
<feature type="compositionally biased region" description="Low complexity" evidence="1">
    <location>
        <begin position="379"/>
        <end position="396"/>
    </location>
</feature>
<feature type="region of interest" description="Disordered" evidence="1">
    <location>
        <begin position="252"/>
        <end position="275"/>
    </location>
</feature>
<gene>
    <name evidence="2" type="ORF">TbgDal_I1610</name>
</gene>
<feature type="compositionally biased region" description="Polar residues" evidence="1">
    <location>
        <begin position="490"/>
        <end position="500"/>
    </location>
</feature>
<dbReference type="RefSeq" id="XP_011771426.1">
    <property type="nucleotide sequence ID" value="XM_011773124.1"/>
</dbReference>
<feature type="compositionally biased region" description="Polar residues" evidence="1">
    <location>
        <begin position="194"/>
        <end position="205"/>
    </location>
</feature>
<feature type="compositionally biased region" description="Polar residues" evidence="1">
    <location>
        <begin position="696"/>
        <end position="706"/>
    </location>
</feature>
<evidence type="ECO:0000256" key="1">
    <source>
        <dbReference type="SAM" id="MobiDB-lite"/>
    </source>
</evidence>
<feature type="compositionally biased region" description="Basic and acidic residues" evidence="1">
    <location>
        <begin position="252"/>
        <end position="261"/>
    </location>
</feature>
<evidence type="ECO:0000313" key="3">
    <source>
        <dbReference type="Proteomes" id="UP000002316"/>
    </source>
</evidence>
<sequence length="715" mass="76242">MDSLRSLPAHPPIRSSKEREKGLRRLRVIACGIEIDIPAEGETSVRALMRAVVSLAFPDRRSHGTHCCLFHGDRALPESTRVAELPPNAVLHLHFVADGLGTGITRSEERDAVPYTHTVPGANRGILRHSASPVMLSPLDTIQLQQRGGSYDGPRMPNRISSGPSSTSPMPNPLRRYGQWQQRNIGLTASATMMGSSTDAGTGSRATLPLPMGSYPRLRREYQTTSPARDQLTTDGSRISITVMLLKRNTTEDKDNAKGDDQQATSVTSLECGSGGASSSDGTVAYRRLRVESDYPVGTLREFFGITSDYCIYLGETAIKDDRAPFGSLQGVSTQTFSFRPYPTARAGLSLATTSVNVAHTNAGKAKSKVGEGKDKTTKSVNSNLLSSSSPSGVGKTKSELDETKEKEKEKEEVKEEVAAEKEKEKETRSETVEYMKLNAVPVTDVNSIGDSDGGGGGGGGVSSEGQQKKHKKCVTAEGPESVGKAGNCECSSNDGNASTVGDPLETTMPFESPSKATRSRLAAEALLSQTHPGPFLGSGDALSKARSLVRAELMGEPPLHEFGSLSFGAGLGRRFGGGRVEAGGVRLALRPHSLAPLETSGDVRGWREEGQTQHHYGTVTITPPTPTERGTVVVPVPPLRPVDVLVDDTNVKGHHTLAPLSGVSHPVSILSSGLMQRHRRNVVGSGPVIVEEKQQNNTVSQQTPPSVDPTKEKN</sequence>
<name>C9ZIJ3_TRYB9</name>